<keyword evidence="2" id="KW-1185">Reference proteome</keyword>
<protein>
    <recommendedName>
        <fullName evidence="3">Prolyl 4-hydroxylase alpha subunit Fe(2+) 2OG dioxygenase domain-containing protein</fullName>
    </recommendedName>
</protein>
<dbReference type="Gene3D" id="3.60.130.30">
    <property type="match status" value="1"/>
</dbReference>
<feature type="non-terminal residue" evidence="1">
    <location>
        <position position="1"/>
    </location>
</feature>
<accession>A0A5C2S4Q5</accession>
<dbReference type="EMBL" id="ML122274">
    <property type="protein sequence ID" value="RPD58653.1"/>
    <property type="molecule type" value="Genomic_DNA"/>
</dbReference>
<dbReference type="OrthoDB" id="2797114at2759"/>
<evidence type="ECO:0008006" key="3">
    <source>
        <dbReference type="Google" id="ProtNLM"/>
    </source>
</evidence>
<sequence>IVDSEQRGFVFLAGAPNDPTWGETVNNVASLYEDTRKKLVANGAEGRHRRGGFVADDSGYSFGQGQQRVGNLKHRACDQQVMDSLIGDHNLRRVANFASAALQNYVPEVFQEYDENMKALLEHDPTLRPNFPGNVFACATNNTGPQTVTTVHLDHLNYAFGMCAVTAFGNYDYKTSGHLILWDAKLIIEFPPGSTILFPSAILRHSNVCLRPEETWYSLTQYSAGGLFRYVRCGFRSLKAYLAAGHELTSEYEEWKDSWKKYPVFPA</sequence>
<dbReference type="Proteomes" id="UP000313359">
    <property type="component" value="Unassembled WGS sequence"/>
</dbReference>
<organism evidence="1 2">
    <name type="scientific">Lentinus tigrinus ALCF2SS1-6</name>
    <dbReference type="NCBI Taxonomy" id="1328759"/>
    <lineage>
        <taxon>Eukaryota</taxon>
        <taxon>Fungi</taxon>
        <taxon>Dikarya</taxon>
        <taxon>Basidiomycota</taxon>
        <taxon>Agaricomycotina</taxon>
        <taxon>Agaricomycetes</taxon>
        <taxon>Polyporales</taxon>
        <taxon>Polyporaceae</taxon>
        <taxon>Lentinus</taxon>
    </lineage>
</organism>
<gene>
    <name evidence="1" type="ORF">L227DRAFT_504796</name>
</gene>
<dbReference type="AlphaFoldDB" id="A0A5C2S4Q5"/>
<name>A0A5C2S4Q5_9APHY</name>
<evidence type="ECO:0000313" key="2">
    <source>
        <dbReference type="Proteomes" id="UP000313359"/>
    </source>
</evidence>
<proteinExistence type="predicted"/>
<reference evidence="1" key="1">
    <citation type="journal article" date="2018" name="Genome Biol. Evol.">
        <title>Genomics and development of Lentinus tigrinus, a white-rot wood-decaying mushroom with dimorphic fruiting bodies.</title>
        <authorList>
            <person name="Wu B."/>
            <person name="Xu Z."/>
            <person name="Knudson A."/>
            <person name="Carlson A."/>
            <person name="Chen N."/>
            <person name="Kovaka S."/>
            <person name="LaButti K."/>
            <person name="Lipzen A."/>
            <person name="Pennachio C."/>
            <person name="Riley R."/>
            <person name="Schakwitz W."/>
            <person name="Umezawa K."/>
            <person name="Ohm R.A."/>
            <person name="Grigoriev I.V."/>
            <person name="Nagy L.G."/>
            <person name="Gibbons J."/>
            <person name="Hibbett D."/>
        </authorList>
    </citation>
    <scope>NUCLEOTIDE SEQUENCE [LARGE SCALE GENOMIC DNA]</scope>
    <source>
        <strain evidence="1">ALCF2SS1-6</strain>
    </source>
</reference>
<evidence type="ECO:0000313" key="1">
    <source>
        <dbReference type="EMBL" id="RPD58653.1"/>
    </source>
</evidence>